<dbReference type="EMBL" id="JAODUO010000042">
    <property type="protein sequence ID" value="KAK2191948.1"/>
    <property type="molecule type" value="Genomic_DNA"/>
</dbReference>
<dbReference type="InterPro" id="IPR001017">
    <property type="entry name" value="DH_E1"/>
</dbReference>
<proteinExistence type="inferred from homology"/>
<evidence type="ECO:0000313" key="8">
    <source>
        <dbReference type="Proteomes" id="UP001209878"/>
    </source>
</evidence>
<protein>
    <recommendedName>
        <fullName evidence="6">Transketolase-like pyrimidine-binding domain-containing protein</fullName>
    </recommendedName>
</protein>
<dbReference type="AlphaFoldDB" id="A0AAD9UJK9"/>
<dbReference type="PANTHER" id="PTHR23152:SF4">
    <property type="entry name" value="2-OXOADIPATE DEHYDROGENASE COMPLEX COMPONENT E1"/>
    <property type="match status" value="1"/>
</dbReference>
<dbReference type="NCBIfam" id="TIGR00239">
    <property type="entry name" value="2oxo_dh_E1"/>
    <property type="match status" value="1"/>
</dbReference>
<dbReference type="Gene3D" id="3.40.50.11610">
    <property type="entry name" value="Multifunctional 2-oxoglutarate metabolism enzyme, C-terminal domain"/>
    <property type="match status" value="1"/>
</dbReference>
<dbReference type="NCBIfam" id="NF006914">
    <property type="entry name" value="PRK09404.1"/>
    <property type="match status" value="1"/>
</dbReference>
<sequence length="931" mass="104095">MWHRRLSLRLGKQIAALPTCVRLPQALCYHTEADVYGNTARRTYPREERLDLTSDDTIDRCRLLRLVDAYREHGHKKATLDPLGLQGNKVVPELCPSLYGLSPNDTTRHNVSGLLNTDLNIASTSDLVAQLEGVYCGTLSAQFQHLSTREERRWFGERFEEIHGEELTAEEKIGIATLMLKAQAFDHFLASKFGSVKRYGGEGAESGYPFYQQLFQIAAAQNIHDVVISIAHRGRLNLLTCLLQLEPVLMFRKMKGKSEFPPEVHVCGDVLSHLYASVDLKFGADSVHVSLLPNPSHLEAANSIALGKTRAREQSLCSGSYCSECVEPSYPGEKVLCLQIHGDAAFTGQGVVAETLVLADVPHFTVGGSVHFIINNQIGYTTEANHGRSSLHCTDVALMNGCPIIHVNGDHPEQVVKACRLAMAYRHKYHRDVFVNYVCYRRWGHNEMDEPAFTQPLMYRTIRTRPSIPDRYVEKLQEDGVCDPDTFTQAVTSWTTELQDNLKQVDTYVPQATYLKKQWSSVQSATDSITRWDTGVDTQLLQYIGAKSVAVPADMTIHPTLLKTHVERRLQQMEQGSNIDWGTAEALALGSLLYQGFHVRLSGQDVGRGTFSHRHVMLVDQETDAAFVPFNSLMSDQTAFLEMANSPLSEEAVVAFEYGMSIEHPQRLVIWEAQFGDFHTGAQIIIDTCLTGGETKWMLQSGLVMLLPHGLDGAGPEHSSCRIERFLQLSDSKENGVDGDNVNVQIVNPTTPAQYYHLLRRQMVRNFRKPLVVAAPKTLLRSPVATSQLSQMAPGTSFQPVLGDTHAVNKHVTRVVFVSGKHYYTLQAYRELHNIQNTAIIRVESLCPFPAEEIQRELMKYANAKEFLWSQEEHSNQGAWTFIAPRFENVVGKKLRYAGRGVLATPAAGIGEVHKKEAEQLLTDAFMVAKQ</sequence>
<dbReference type="Gene3D" id="1.10.287.1150">
    <property type="entry name" value="TPP helical domain"/>
    <property type="match status" value="1"/>
</dbReference>
<dbReference type="GO" id="GO:0016624">
    <property type="term" value="F:oxidoreductase activity, acting on the aldehyde or oxo group of donors, disulfide as acceptor"/>
    <property type="evidence" value="ECO:0007669"/>
    <property type="project" value="InterPro"/>
</dbReference>
<dbReference type="InterPro" id="IPR029061">
    <property type="entry name" value="THDP-binding"/>
</dbReference>
<evidence type="ECO:0000256" key="5">
    <source>
        <dbReference type="ARBA" id="ARBA00023052"/>
    </source>
</evidence>
<evidence type="ECO:0000313" key="7">
    <source>
        <dbReference type="EMBL" id="KAK2191948.1"/>
    </source>
</evidence>
<keyword evidence="5" id="KW-0786">Thiamine pyrophosphate</keyword>
<dbReference type="PANTHER" id="PTHR23152">
    <property type="entry name" value="2-OXOGLUTARATE DEHYDROGENASE"/>
    <property type="match status" value="1"/>
</dbReference>
<dbReference type="Pfam" id="PF16870">
    <property type="entry name" value="OxoGdeHyase_C"/>
    <property type="match status" value="1"/>
</dbReference>
<evidence type="ECO:0000256" key="2">
    <source>
        <dbReference type="ARBA" id="ARBA00006936"/>
    </source>
</evidence>
<gene>
    <name evidence="7" type="ORF">NP493_42g09044</name>
</gene>
<keyword evidence="8" id="KW-1185">Reference proteome</keyword>
<dbReference type="Gene3D" id="3.40.50.12470">
    <property type="match status" value="1"/>
</dbReference>
<accession>A0AAD9UJK9</accession>
<dbReference type="GO" id="GO:0030976">
    <property type="term" value="F:thiamine pyrophosphate binding"/>
    <property type="evidence" value="ECO:0007669"/>
    <property type="project" value="InterPro"/>
</dbReference>
<dbReference type="PIRSF" id="PIRSF000157">
    <property type="entry name" value="Oxoglu_dh_E1"/>
    <property type="match status" value="1"/>
</dbReference>
<dbReference type="SMART" id="SM00861">
    <property type="entry name" value="Transket_pyr"/>
    <property type="match status" value="1"/>
</dbReference>
<dbReference type="Proteomes" id="UP001209878">
    <property type="component" value="Unassembled WGS sequence"/>
</dbReference>
<dbReference type="SUPFAM" id="SSF52518">
    <property type="entry name" value="Thiamin diphosphate-binding fold (THDP-binding)"/>
    <property type="match status" value="2"/>
</dbReference>
<dbReference type="InterPro" id="IPR042179">
    <property type="entry name" value="KGD_C_sf"/>
</dbReference>
<evidence type="ECO:0000256" key="4">
    <source>
        <dbReference type="ARBA" id="ARBA00023002"/>
    </source>
</evidence>
<evidence type="ECO:0000259" key="6">
    <source>
        <dbReference type="SMART" id="SM00861"/>
    </source>
</evidence>
<keyword evidence="3" id="KW-0809">Transit peptide</keyword>
<feature type="domain" description="Transketolase-like pyrimidine-binding" evidence="6">
    <location>
        <begin position="579"/>
        <end position="782"/>
    </location>
</feature>
<dbReference type="Pfam" id="PF02779">
    <property type="entry name" value="Transket_pyr"/>
    <property type="match status" value="1"/>
</dbReference>
<comment type="caution">
    <text evidence="7">The sequence shown here is derived from an EMBL/GenBank/DDBJ whole genome shotgun (WGS) entry which is preliminary data.</text>
</comment>
<keyword evidence="4" id="KW-0560">Oxidoreductase</keyword>
<dbReference type="CDD" id="cd02016">
    <property type="entry name" value="TPP_E1_OGDC_like"/>
    <property type="match status" value="1"/>
</dbReference>
<dbReference type="InterPro" id="IPR011603">
    <property type="entry name" value="2oxoglutarate_DH_E1"/>
</dbReference>
<dbReference type="InterPro" id="IPR031717">
    <property type="entry name" value="ODO-1/KGD_C"/>
</dbReference>
<dbReference type="InterPro" id="IPR005475">
    <property type="entry name" value="Transketolase-like_Pyr-bd"/>
</dbReference>
<comment type="cofactor">
    <cofactor evidence="1">
        <name>thiamine diphosphate</name>
        <dbReference type="ChEBI" id="CHEBI:58937"/>
    </cofactor>
</comment>
<reference evidence="7" key="1">
    <citation type="journal article" date="2023" name="Mol. Biol. Evol.">
        <title>Third-Generation Sequencing Reveals the Adaptive Role of the Epigenome in Three Deep-Sea Polychaetes.</title>
        <authorList>
            <person name="Perez M."/>
            <person name="Aroh O."/>
            <person name="Sun Y."/>
            <person name="Lan Y."/>
            <person name="Juniper S.K."/>
            <person name="Young C.R."/>
            <person name="Angers B."/>
            <person name="Qian P.Y."/>
        </authorList>
    </citation>
    <scope>NUCLEOTIDE SEQUENCE</scope>
    <source>
        <strain evidence="7">R07B-5</strain>
    </source>
</reference>
<name>A0AAD9UJK9_RIDPI</name>
<dbReference type="Pfam" id="PF00676">
    <property type="entry name" value="E1_dh"/>
    <property type="match status" value="1"/>
</dbReference>
<comment type="similarity">
    <text evidence="2">Belongs to the alpha-ketoglutarate dehydrogenase family.</text>
</comment>
<evidence type="ECO:0000256" key="3">
    <source>
        <dbReference type="ARBA" id="ARBA00022946"/>
    </source>
</evidence>
<organism evidence="7 8">
    <name type="scientific">Ridgeia piscesae</name>
    <name type="common">Tubeworm</name>
    <dbReference type="NCBI Taxonomy" id="27915"/>
    <lineage>
        <taxon>Eukaryota</taxon>
        <taxon>Metazoa</taxon>
        <taxon>Spiralia</taxon>
        <taxon>Lophotrochozoa</taxon>
        <taxon>Annelida</taxon>
        <taxon>Polychaeta</taxon>
        <taxon>Sedentaria</taxon>
        <taxon>Canalipalpata</taxon>
        <taxon>Sabellida</taxon>
        <taxon>Siboglinidae</taxon>
        <taxon>Ridgeia</taxon>
    </lineage>
</organism>
<dbReference type="Gene3D" id="3.40.50.970">
    <property type="match status" value="1"/>
</dbReference>
<evidence type="ECO:0000256" key="1">
    <source>
        <dbReference type="ARBA" id="ARBA00001964"/>
    </source>
</evidence>